<dbReference type="Pfam" id="PF04807">
    <property type="entry name" value="Gemini_AC4_5"/>
    <property type="match status" value="1"/>
</dbReference>
<evidence type="ECO:0000313" key="4">
    <source>
        <dbReference type="Proteomes" id="UP000232946"/>
    </source>
</evidence>
<evidence type="ECO:0000259" key="2">
    <source>
        <dbReference type="Pfam" id="PF08464"/>
    </source>
</evidence>
<name>Q8QMH0_9GEMI</name>
<dbReference type="Pfam" id="PF08464">
    <property type="entry name" value="Gemini_AC4_5_2"/>
    <property type="match status" value="1"/>
</dbReference>
<protein>
    <submittedName>
        <fullName evidence="3">AC5</fullName>
    </submittedName>
</protein>
<feature type="domain" description="Geminivirus AC4/5 conserved" evidence="1">
    <location>
        <begin position="51"/>
        <end position="83"/>
    </location>
</feature>
<reference evidence="4" key="1">
    <citation type="submission" date="2002-03" db="EMBL/GenBank/DDBJ databases">
        <title>Molecular cloning of Tomato Crumple Mottle Virus.</title>
        <authorList>
            <person name="Fontes E.P.B."/>
        </authorList>
    </citation>
    <scope>NUCLEOTIDE SEQUENCE [LARGE SCALE GENOMIC DNA]</scope>
</reference>
<dbReference type="Proteomes" id="UP000232946">
    <property type="component" value="Segment DNA A"/>
</dbReference>
<dbReference type="EMBL" id="AY090557">
    <property type="protein sequence ID" value="AAM12383.1"/>
    <property type="molecule type" value="Genomic_DNA"/>
</dbReference>
<accession>Q8QMH0</accession>
<feature type="domain" description="Geminivirus AC4/5 conserved" evidence="2">
    <location>
        <begin position="138"/>
        <end position="180"/>
    </location>
</feature>
<evidence type="ECO:0000259" key="1">
    <source>
        <dbReference type="Pfam" id="PF04807"/>
    </source>
</evidence>
<proteinExistence type="predicted"/>
<sequence>MILVLSGFLMVIDDMIVDLPEPLDKRLLVACVLSTCDLSIELVHNLKTITEIVFHSGGARLVVEHVKHLAKVHRGAIRSTVPHQPKHGTVRVVLQLDVLIHPYLTQNIHRLNTETLTHTMCNTVTTGDIGDTHHLTSMGDIVTLFKRLDFTWAFTTPWNIGGSINPIYLGLPVHRPVYPVRGLVRPWPNFCSRRTINTPANLNCTRHVAPWGIALRHFELKLTTYARLIYSRYAAWALSSCKYLSLSNAS</sequence>
<evidence type="ECO:0000313" key="3">
    <source>
        <dbReference type="EMBL" id="AAM12383.1"/>
    </source>
</evidence>
<dbReference type="InterPro" id="IPR006892">
    <property type="entry name" value="Gemini_AC4_5_cons_dom_1"/>
</dbReference>
<organism evidence="3 4">
    <name type="scientific">Tomato chlorotic mottle virus-Crumple</name>
    <dbReference type="NCBI Taxonomy" id="223339"/>
    <lineage>
        <taxon>Viruses</taxon>
        <taxon>Monodnaviria</taxon>
        <taxon>Shotokuvirae</taxon>
        <taxon>Cressdnaviricota</taxon>
        <taxon>Repensiviricetes</taxon>
        <taxon>Geplafuvirales</taxon>
        <taxon>Geminiviridae</taxon>
        <taxon>Begomovirus</taxon>
        <taxon>Begomovirus solanumpallidivariati</taxon>
        <taxon>Tomato chlorotic mottle virus</taxon>
    </lineage>
</organism>
<gene>
    <name evidence="3" type="primary">AC5</name>
</gene>
<dbReference type="InterPro" id="IPR013671">
    <property type="entry name" value="Gemini_AC4/5_cons-dom"/>
</dbReference>